<protein>
    <submittedName>
        <fullName evidence="1">Uncharacterized protein</fullName>
    </submittedName>
</protein>
<dbReference type="RefSeq" id="WP_005478603.1">
    <property type="nucleotide sequence ID" value="NZ_CAMFHI010000070.1"/>
</dbReference>
<proteinExistence type="predicted"/>
<accession>A0A0L8U3Y2</accession>
<dbReference type="Proteomes" id="UP000214596">
    <property type="component" value="Unassembled WGS sequence"/>
</dbReference>
<name>A0A0L8U3Y2_VIBPH</name>
<dbReference type="AlphaFoldDB" id="A0A0L8U3Y2"/>
<sequence>MLGFFLPFFKKALDQLIDTGPAYFEKLDDLCALVPSFEMSKGQQSYFHLNGFLLTCELFKVDIKDVMMVV</sequence>
<reference evidence="1 2" key="1">
    <citation type="journal article" date="2017" name="Appl. Environ. Microbiol.">
        <title>Parallel evolution of two clades of a major Atlantic endemic Vibrio parahaemolyticus pathogen lineage by independent acquisition of related pathogenicity islands.</title>
        <authorList>
            <person name="Xu F."/>
            <person name="Gonzalez-Escalona N."/>
            <person name="Drees K.P."/>
            <person name="Sebra R.P."/>
            <person name="Cooper V.S."/>
            <person name="Jones S.H."/>
            <person name="Whistler C.A."/>
        </authorList>
    </citation>
    <scope>NUCLEOTIDE SEQUENCE [LARGE SCALE GENOMIC DNA]</scope>
    <source>
        <strain evidence="1 2">MAVP-3</strain>
    </source>
</reference>
<comment type="caution">
    <text evidence="1">The sequence shown here is derived from an EMBL/GenBank/DDBJ whole genome shotgun (WGS) entry which is preliminary data.</text>
</comment>
<evidence type="ECO:0000313" key="1">
    <source>
        <dbReference type="EMBL" id="OXE33447.1"/>
    </source>
</evidence>
<evidence type="ECO:0000313" key="2">
    <source>
        <dbReference type="Proteomes" id="UP000214596"/>
    </source>
</evidence>
<dbReference type="EMBL" id="NIXT01000302">
    <property type="protein sequence ID" value="OXE33447.1"/>
    <property type="molecule type" value="Genomic_DNA"/>
</dbReference>
<organism evidence="1 2">
    <name type="scientific">Vibrio parahaemolyticus</name>
    <dbReference type="NCBI Taxonomy" id="670"/>
    <lineage>
        <taxon>Bacteria</taxon>
        <taxon>Pseudomonadati</taxon>
        <taxon>Pseudomonadota</taxon>
        <taxon>Gammaproteobacteria</taxon>
        <taxon>Vibrionales</taxon>
        <taxon>Vibrionaceae</taxon>
        <taxon>Vibrio</taxon>
    </lineage>
</organism>
<gene>
    <name evidence="1" type="ORF">CA163_07470</name>
</gene>